<reference evidence="1 2" key="1">
    <citation type="journal article" date="2023" name="Insect Mol. Biol.">
        <title>Genome sequencing provides insights into the evolution of gene families encoding plant cell wall-degrading enzymes in longhorned beetles.</title>
        <authorList>
            <person name="Shin N.R."/>
            <person name="Okamura Y."/>
            <person name="Kirsch R."/>
            <person name="Pauchet Y."/>
        </authorList>
    </citation>
    <scope>NUCLEOTIDE SEQUENCE [LARGE SCALE GENOMIC DNA]</scope>
    <source>
        <strain evidence="1">EAD_L_NR</strain>
    </source>
</reference>
<protein>
    <recommendedName>
        <fullName evidence="3">Tyr recombinase domain-containing protein</fullName>
    </recommendedName>
</protein>
<keyword evidence="2" id="KW-1185">Reference proteome</keyword>
<comment type="caution">
    <text evidence="1">The sequence shown here is derived from an EMBL/GenBank/DDBJ whole genome shotgun (WGS) entry which is preliminary data.</text>
</comment>
<sequence>MAYLTEGTLRQYSACFRKNWEFCLTKGHNPFMYDLQIGQKQLPQVHLNQPLLVFPFFKDKPQLLCVACTITAYMEKTQASRDKELSQNLILTIKKPVHTASAQTISRWIKNTLDKAGIDTTVFSAYSTRHASTSAAFTAGVATDKLGKLQLIFLKYFNKLQLVFPITPTLANTTPVIEL</sequence>
<dbReference type="GO" id="GO:0003677">
    <property type="term" value="F:DNA binding"/>
    <property type="evidence" value="ECO:0007669"/>
    <property type="project" value="InterPro"/>
</dbReference>
<dbReference type="Proteomes" id="UP001159042">
    <property type="component" value="Unassembled WGS sequence"/>
</dbReference>
<gene>
    <name evidence="1" type="ORF">NQ315_003189</name>
</gene>
<dbReference type="AlphaFoldDB" id="A0AAV8VMI3"/>
<evidence type="ECO:0008006" key="3">
    <source>
        <dbReference type="Google" id="ProtNLM"/>
    </source>
</evidence>
<organism evidence="1 2">
    <name type="scientific">Exocentrus adspersus</name>
    <dbReference type="NCBI Taxonomy" id="1586481"/>
    <lineage>
        <taxon>Eukaryota</taxon>
        <taxon>Metazoa</taxon>
        <taxon>Ecdysozoa</taxon>
        <taxon>Arthropoda</taxon>
        <taxon>Hexapoda</taxon>
        <taxon>Insecta</taxon>
        <taxon>Pterygota</taxon>
        <taxon>Neoptera</taxon>
        <taxon>Endopterygota</taxon>
        <taxon>Coleoptera</taxon>
        <taxon>Polyphaga</taxon>
        <taxon>Cucujiformia</taxon>
        <taxon>Chrysomeloidea</taxon>
        <taxon>Cerambycidae</taxon>
        <taxon>Lamiinae</taxon>
        <taxon>Acanthocinini</taxon>
        <taxon>Exocentrus</taxon>
    </lineage>
</organism>
<proteinExistence type="predicted"/>
<accession>A0AAV8VMI3</accession>
<name>A0AAV8VMI3_9CUCU</name>
<dbReference type="SUPFAM" id="SSF56349">
    <property type="entry name" value="DNA breaking-rejoining enzymes"/>
    <property type="match status" value="1"/>
</dbReference>
<evidence type="ECO:0000313" key="2">
    <source>
        <dbReference type="Proteomes" id="UP001159042"/>
    </source>
</evidence>
<dbReference type="PANTHER" id="PTHR35617">
    <property type="entry name" value="PHAGE_INTEGRASE DOMAIN-CONTAINING PROTEIN"/>
    <property type="match status" value="1"/>
</dbReference>
<dbReference type="EMBL" id="JANEYG010000053">
    <property type="protein sequence ID" value="KAJ8915428.1"/>
    <property type="molecule type" value="Genomic_DNA"/>
</dbReference>
<dbReference type="InterPro" id="IPR011010">
    <property type="entry name" value="DNA_brk_join_enz"/>
</dbReference>
<dbReference type="PANTHER" id="PTHR35617:SF3">
    <property type="entry name" value="CORE-BINDING (CB) DOMAIN-CONTAINING PROTEIN"/>
    <property type="match status" value="1"/>
</dbReference>
<evidence type="ECO:0000313" key="1">
    <source>
        <dbReference type="EMBL" id="KAJ8915428.1"/>
    </source>
</evidence>